<comment type="caution">
    <text evidence="1">The sequence shown here is derived from an EMBL/GenBank/DDBJ whole genome shotgun (WGS) entry which is preliminary data.</text>
</comment>
<organism evidence="1 2">
    <name type="scientific">Anaerotruncus massiliensis</name>
    <name type="common">ex Liu et al. 2021</name>
    <dbReference type="NCBI Taxonomy" id="2321404"/>
    <lineage>
        <taxon>Bacteria</taxon>
        <taxon>Bacillati</taxon>
        <taxon>Bacillota</taxon>
        <taxon>Clostridia</taxon>
        <taxon>Eubacteriales</taxon>
        <taxon>Oscillospiraceae</taxon>
        <taxon>Anaerotruncus</taxon>
    </lineage>
</organism>
<dbReference type="InterPro" id="IPR030489">
    <property type="entry name" value="TR_Rrf2-type_CS"/>
</dbReference>
<dbReference type="PANTHER" id="PTHR33221">
    <property type="entry name" value="WINGED HELIX-TURN-HELIX TRANSCRIPTIONAL REGULATOR, RRF2 FAMILY"/>
    <property type="match status" value="1"/>
</dbReference>
<dbReference type="Proteomes" id="UP000276301">
    <property type="component" value="Unassembled WGS sequence"/>
</dbReference>
<name>A0A498CJJ1_9FIRM</name>
<dbReference type="InterPro" id="IPR036390">
    <property type="entry name" value="WH_DNA-bd_sf"/>
</dbReference>
<protein>
    <submittedName>
        <fullName evidence="1">Rrf2 family transcriptional regulator</fullName>
    </submittedName>
</protein>
<dbReference type="Pfam" id="PF02082">
    <property type="entry name" value="Rrf2"/>
    <property type="match status" value="1"/>
</dbReference>
<dbReference type="EMBL" id="RCHT01000033">
    <property type="protein sequence ID" value="RLL08392.1"/>
    <property type="molecule type" value="Genomic_DNA"/>
</dbReference>
<dbReference type="PANTHER" id="PTHR33221:SF15">
    <property type="entry name" value="HTH-TYPE TRANSCRIPTIONAL REGULATOR YWGB-RELATED"/>
    <property type="match status" value="1"/>
</dbReference>
<dbReference type="RefSeq" id="WP_101552011.1">
    <property type="nucleotide sequence ID" value="NZ_DBFBJK010000114.1"/>
</dbReference>
<dbReference type="Gene3D" id="1.10.10.10">
    <property type="entry name" value="Winged helix-like DNA-binding domain superfamily/Winged helix DNA-binding domain"/>
    <property type="match status" value="1"/>
</dbReference>
<dbReference type="GO" id="GO:0003700">
    <property type="term" value="F:DNA-binding transcription factor activity"/>
    <property type="evidence" value="ECO:0007669"/>
    <property type="project" value="TreeGrafter"/>
</dbReference>
<dbReference type="PROSITE" id="PS01332">
    <property type="entry name" value="HTH_RRF2_1"/>
    <property type="match status" value="1"/>
</dbReference>
<dbReference type="GO" id="GO:0005829">
    <property type="term" value="C:cytosol"/>
    <property type="evidence" value="ECO:0007669"/>
    <property type="project" value="TreeGrafter"/>
</dbReference>
<proteinExistence type="predicted"/>
<keyword evidence="2" id="KW-1185">Reference proteome</keyword>
<evidence type="ECO:0000313" key="1">
    <source>
        <dbReference type="EMBL" id="RLL08392.1"/>
    </source>
</evidence>
<gene>
    <name evidence="1" type="ORF">D4A47_12175</name>
</gene>
<reference evidence="1 2" key="1">
    <citation type="submission" date="2018-10" db="EMBL/GenBank/DDBJ databases">
        <title>Anaerotruncus faecis sp. nov., isolated from human feces.</title>
        <authorList>
            <person name="Wang Y.-J."/>
        </authorList>
    </citation>
    <scope>NUCLEOTIDE SEQUENCE [LARGE SCALE GENOMIC DNA]</scope>
    <source>
        <strain evidence="1 2">22A2-44</strain>
    </source>
</reference>
<dbReference type="PROSITE" id="PS51197">
    <property type="entry name" value="HTH_RRF2_2"/>
    <property type="match status" value="1"/>
</dbReference>
<sequence>MTSEFAIAVHALVYLNHKGETVSSEALAENICTNPARVRKVMAKLKKAGLVATKEGVDGGYHFIKAPAEVTLRRIDEAVDVRLVSACWKPGDREKACLVASGMGDIMDDIYSDLDELCRRRLGEITIADIDRKIFGPHTS</sequence>
<accession>A0A498CJJ1</accession>
<dbReference type="InterPro" id="IPR036388">
    <property type="entry name" value="WH-like_DNA-bd_sf"/>
</dbReference>
<evidence type="ECO:0000313" key="2">
    <source>
        <dbReference type="Proteomes" id="UP000276301"/>
    </source>
</evidence>
<dbReference type="SUPFAM" id="SSF46785">
    <property type="entry name" value="Winged helix' DNA-binding domain"/>
    <property type="match status" value="1"/>
</dbReference>
<dbReference type="InterPro" id="IPR000944">
    <property type="entry name" value="Tscrpt_reg_Rrf2"/>
</dbReference>
<dbReference type="AlphaFoldDB" id="A0A498CJJ1"/>